<keyword evidence="10" id="KW-1185">Reference proteome</keyword>
<feature type="transmembrane region" description="Helical" evidence="7">
    <location>
        <begin position="6"/>
        <end position="25"/>
    </location>
</feature>
<dbReference type="EMBL" id="HE663493">
    <property type="protein sequence ID" value="CCG09176.1"/>
    <property type="molecule type" value="Genomic_DNA"/>
</dbReference>
<evidence type="ECO:0000313" key="10">
    <source>
        <dbReference type="Proteomes" id="UP000033220"/>
    </source>
</evidence>
<name>H6SMP1_PARPM</name>
<feature type="domain" description="RCK N-terminal" evidence="8">
    <location>
        <begin position="426"/>
        <end position="542"/>
    </location>
</feature>
<sequence>MHDFTLIATISMSLMFALGFGWVAARLHLSPLVGYLVAGIAVGPFTPGFVADGPLAQQLAEVGVILLMFGVGLHFSVRDLWAVRRIAIPGALGQIAAATAIGTTLSWLWGWGLIAGIVFGLALSTASTVVLLRALEERGIVQSHNGHIAVGWLVVEDLAMVVALVLLPAVASLTGTAGAPPLSDPTDIASTLGLTLAKVAMFIALVMLVGRRVVPWILDQVARQGSRELFTLAVLALALGIAYLSSSLFGVSFALGAFFAGVIMSESDLSQKAAADSLPLKDAFAVLFFVSVGMLFDPRILLADPLAVLAVLLVIIIGKSLAAFGIVLLFRYPVSTALIVSASLAQIGEFSFILGALGVSLGLLPPAGMTYILSGALLSIALNPLVFHLVGPLERWIRRHPRLTSTLEHSTPDPLAHLPVGTPVPDQHVLIIGHGRVGSLLAEAMHQAGVPSLLVEQNRAVVTRLREEGRLALCGDGAVMDVLQRAHLERARLLIVAIPDGFAVRRIVEGARHVNPQLDIVVRTHSDEERETLERLGVDHAVMGERELAFAMMDTALRCVGVSDAEAVVAAFRRPGVLKDPQAA</sequence>
<dbReference type="PATRIC" id="fig|1150469.3.peg.2901"/>
<evidence type="ECO:0000256" key="3">
    <source>
        <dbReference type="ARBA" id="ARBA00022448"/>
    </source>
</evidence>
<keyword evidence="3" id="KW-0813">Transport</keyword>
<evidence type="ECO:0000256" key="6">
    <source>
        <dbReference type="ARBA" id="ARBA00023136"/>
    </source>
</evidence>
<evidence type="ECO:0000256" key="2">
    <source>
        <dbReference type="ARBA" id="ARBA00005551"/>
    </source>
</evidence>
<comment type="similarity">
    <text evidence="2">Belongs to the monovalent cation:proton antiporter 2 (CPA2) transporter (TC 2.A.37) family.</text>
</comment>
<evidence type="ECO:0000256" key="5">
    <source>
        <dbReference type="ARBA" id="ARBA00022989"/>
    </source>
</evidence>
<feature type="transmembrane region" description="Helical" evidence="7">
    <location>
        <begin position="188"/>
        <end position="209"/>
    </location>
</feature>
<protein>
    <submittedName>
        <fullName evidence="9">Sodium/hydrogen exchanger family protein</fullName>
    </submittedName>
</protein>
<gene>
    <name evidence="9" type="ORF">RSPPHO_02550</name>
</gene>
<dbReference type="GO" id="GO:0015297">
    <property type="term" value="F:antiporter activity"/>
    <property type="evidence" value="ECO:0007669"/>
    <property type="project" value="InterPro"/>
</dbReference>
<feature type="transmembrane region" description="Helical" evidence="7">
    <location>
        <begin position="283"/>
        <end position="302"/>
    </location>
</feature>
<dbReference type="PANTHER" id="PTHR42751:SF1">
    <property type="entry name" value="CATION_PROTON ANTIPORTER YBAL-RELATED"/>
    <property type="match status" value="1"/>
</dbReference>
<feature type="transmembrane region" description="Helical" evidence="7">
    <location>
        <begin position="147"/>
        <end position="168"/>
    </location>
</feature>
<feature type="transmembrane region" description="Helical" evidence="7">
    <location>
        <begin position="32"/>
        <end position="50"/>
    </location>
</feature>
<evidence type="ECO:0000259" key="8">
    <source>
        <dbReference type="PROSITE" id="PS51201"/>
    </source>
</evidence>
<dbReference type="InterPro" id="IPR003148">
    <property type="entry name" value="RCK_N"/>
</dbReference>
<keyword evidence="6 7" id="KW-0472">Membrane</keyword>
<dbReference type="HOGENOM" id="CLU_005126_9_1_5"/>
<keyword evidence="5 7" id="KW-1133">Transmembrane helix</keyword>
<dbReference type="eggNOG" id="COG1226">
    <property type="taxonomic scope" value="Bacteria"/>
</dbReference>
<dbReference type="AlphaFoldDB" id="H6SMP1"/>
<dbReference type="GO" id="GO:0006813">
    <property type="term" value="P:potassium ion transport"/>
    <property type="evidence" value="ECO:0007669"/>
    <property type="project" value="InterPro"/>
</dbReference>
<dbReference type="InterPro" id="IPR006153">
    <property type="entry name" value="Cation/H_exchanger_TM"/>
</dbReference>
<dbReference type="InterPro" id="IPR036291">
    <property type="entry name" value="NAD(P)-bd_dom_sf"/>
</dbReference>
<reference evidence="9 10" key="1">
    <citation type="submission" date="2012-02" db="EMBL/GenBank/DDBJ databases">
        <title>Shotgun genome sequence of Phaeospirillum photometricum DSM 122.</title>
        <authorList>
            <person name="Duquesne K."/>
            <person name="Sturgis J."/>
        </authorList>
    </citation>
    <scope>NUCLEOTIDE SEQUENCE [LARGE SCALE GENOMIC DNA]</scope>
    <source>
        <strain evidence="10">DSM122</strain>
    </source>
</reference>
<evidence type="ECO:0000256" key="1">
    <source>
        <dbReference type="ARBA" id="ARBA00004141"/>
    </source>
</evidence>
<keyword evidence="4 7" id="KW-0812">Transmembrane</keyword>
<dbReference type="GO" id="GO:0016020">
    <property type="term" value="C:membrane"/>
    <property type="evidence" value="ECO:0007669"/>
    <property type="project" value="UniProtKB-SubCell"/>
</dbReference>
<dbReference type="RefSeq" id="WP_014415807.1">
    <property type="nucleotide sequence ID" value="NC_017059.1"/>
</dbReference>
<organism evidence="9 10">
    <name type="scientific">Pararhodospirillum photometricum DSM 122</name>
    <dbReference type="NCBI Taxonomy" id="1150469"/>
    <lineage>
        <taxon>Bacteria</taxon>
        <taxon>Pseudomonadati</taxon>
        <taxon>Pseudomonadota</taxon>
        <taxon>Alphaproteobacteria</taxon>
        <taxon>Rhodospirillales</taxon>
        <taxon>Rhodospirillaceae</taxon>
        <taxon>Pararhodospirillum</taxon>
    </lineage>
</organism>
<dbReference type="PROSITE" id="PS51201">
    <property type="entry name" value="RCK_N"/>
    <property type="match status" value="1"/>
</dbReference>
<feature type="transmembrane region" description="Helical" evidence="7">
    <location>
        <begin position="371"/>
        <end position="391"/>
    </location>
</feature>
<dbReference type="NCBIfam" id="NF007950">
    <property type="entry name" value="PRK10669.1"/>
    <property type="match status" value="1"/>
</dbReference>
<dbReference type="PANTHER" id="PTHR42751">
    <property type="entry name" value="SODIUM/HYDROGEN EXCHANGER FAMILY/TRKA DOMAIN PROTEIN"/>
    <property type="match status" value="1"/>
</dbReference>
<feature type="transmembrane region" description="Helical" evidence="7">
    <location>
        <begin position="230"/>
        <end position="263"/>
    </location>
</feature>
<dbReference type="STRING" id="1150469.RSPPHO_02550"/>
<dbReference type="Pfam" id="PF00999">
    <property type="entry name" value="Na_H_Exchanger"/>
    <property type="match status" value="1"/>
</dbReference>
<feature type="transmembrane region" description="Helical" evidence="7">
    <location>
        <begin position="87"/>
        <end position="108"/>
    </location>
</feature>
<dbReference type="Gene3D" id="1.20.1530.20">
    <property type="match status" value="1"/>
</dbReference>
<feature type="transmembrane region" description="Helical" evidence="7">
    <location>
        <begin position="114"/>
        <end position="135"/>
    </location>
</feature>
<evidence type="ECO:0000256" key="4">
    <source>
        <dbReference type="ARBA" id="ARBA00022692"/>
    </source>
</evidence>
<dbReference type="eggNOG" id="COG4651">
    <property type="taxonomic scope" value="Bacteria"/>
</dbReference>
<feature type="transmembrane region" description="Helical" evidence="7">
    <location>
        <begin position="56"/>
        <end position="75"/>
    </location>
</feature>
<dbReference type="Pfam" id="PF02254">
    <property type="entry name" value="TrkA_N"/>
    <property type="match status" value="1"/>
</dbReference>
<dbReference type="KEGG" id="rpm:RSPPHO_02550"/>
<evidence type="ECO:0000256" key="7">
    <source>
        <dbReference type="SAM" id="Phobius"/>
    </source>
</evidence>
<dbReference type="SUPFAM" id="SSF51735">
    <property type="entry name" value="NAD(P)-binding Rossmann-fold domains"/>
    <property type="match status" value="1"/>
</dbReference>
<feature type="transmembrane region" description="Helical" evidence="7">
    <location>
        <begin position="309"/>
        <end position="332"/>
    </location>
</feature>
<dbReference type="Proteomes" id="UP000033220">
    <property type="component" value="Chromosome DSM 122"/>
</dbReference>
<dbReference type="Gene3D" id="3.40.50.720">
    <property type="entry name" value="NAD(P)-binding Rossmann-like Domain"/>
    <property type="match status" value="1"/>
</dbReference>
<dbReference type="InterPro" id="IPR038770">
    <property type="entry name" value="Na+/solute_symporter_sf"/>
</dbReference>
<dbReference type="GO" id="GO:1902600">
    <property type="term" value="P:proton transmembrane transport"/>
    <property type="evidence" value="ECO:0007669"/>
    <property type="project" value="InterPro"/>
</dbReference>
<accession>H6SMP1</accession>
<comment type="subcellular location">
    <subcellularLocation>
        <location evidence="1">Membrane</location>
        <topology evidence="1">Multi-pass membrane protein</topology>
    </subcellularLocation>
</comment>
<feature type="transmembrane region" description="Helical" evidence="7">
    <location>
        <begin position="338"/>
        <end position="364"/>
    </location>
</feature>
<proteinExistence type="inferred from homology"/>
<evidence type="ECO:0000313" key="9">
    <source>
        <dbReference type="EMBL" id="CCG09176.1"/>
    </source>
</evidence>